<name>A0ABM4WR01_COFAR</name>
<keyword evidence="2" id="KW-0132">Cell division</keyword>
<comment type="subcellular location">
    <subcellularLocation>
        <location evidence="1">Nucleus</location>
    </subcellularLocation>
</comment>
<evidence type="ECO:0000256" key="2">
    <source>
        <dbReference type="ARBA" id="ARBA00022618"/>
    </source>
</evidence>
<keyword evidence="8" id="KW-1185">Reference proteome</keyword>
<keyword evidence="6" id="KW-0539">Nucleus</keyword>
<organism evidence="8 9">
    <name type="scientific">Coffea arabica</name>
    <name type="common">Arabian coffee</name>
    <dbReference type="NCBI Taxonomy" id="13443"/>
    <lineage>
        <taxon>Eukaryota</taxon>
        <taxon>Viridiplantae</taxon>
        <taxon>Streptophyta</taxon>
        <taxon>Embryophyta</taxon>
        <taxon>Tracheophyta</taxon>
        <taxon>Spermatophyta</taxon>
        <taxon>Magnoliopsida</taxon>
        <taxon>eudicotyledons</taxon>
        <taxon>Gunneridae</taxon>
        <taxon>Pentapetalae</taxon>
        <taxon>asterids</taxon>
        <taxon>lamiids</taxon>
        <taxon>Gentianales</taxon>
        <taxon>Rubiaceae</taxon>
        <taxon>Ixoroideae</taxon>
        <taxon>Gardenieae complex</taxon>
        <taxon>Bertiereae - Coffeeae clade</taxon>
        <taxon>Coffeeae</taxon>
        <taxon>Coffea</taxon>
    </lineage>
</organism>
<evidence type="ECO:0000313" key="9">
    <source>
        <dbReference type="RefSeq" id="XP_071934222.1"/>
    </source>
</evidence>
<evidence type="ECO:0000256" key="3">
    <source>
        <dbReference type="ARBA" id="ARBA00022763"/>
    </source>
</evidence>
<dbReference type="RefSeq" id="XP_071934223.1">
    <property type="nucleotide sequence ID" value="XM_072078122.1"/>
</dbReference>
<dbReference type="SUPFAM" id="SSF48371">
    <property type="entry name" value="ARM repeat"/>
    <property type="match status" value="1"/>
</dbReference>
<keyword evidence="3" id="KW-0227">DNA damage</keyword>
<proteinExistence type="predicted"/>
<evidence type="ECO:0000256" key="7">
    <source>
        <dbReference type="ARBA" id="ARBA00023306"/>
    </source>
</evidence>
<gene>
    <name evidence="9 10" type="primary">LOC113717612</name>
</gene>
<dbReference type="PANTHER" id="PTHR12663">
    <property type="entry name" value="ANDROGEN INDUCED INHIBITOR OF PROLIFERATION AS3 / PDS5-RELATED"/>
    <property type="match status" value="1"/>
</dbReference>
<dbReference type="RefSeq" id="XP_071934222.1">
    <property type="nucleotide sequence ID" value="XM_072078121.1"/>
</dbReference>
<dbReference type="InterPro" id="IPR039776">
    <property type="entry name" value="Pds5"/>
</dbReference>
<sequence>MMALISDRLLRHPNTDVRISVMSCICEVLRISSPHQPYENERMKVKCCIILLDIGCDSLVTKIFEVLLSTIKFNHPQAVFSYMEDIMTWLLDESDDIPLGLLKPILASVQKENQITSPVSSWLGESIKELLN</sequence>
<evidence type="ECO:0000256" key="6">
    <source>
        <dbReference type="ARBA" id="ARBA00023242"/>
    </source>
</evidence>
<keyword evidence="5" id="KW-0234">DNA repair</keyword>
<keyword evidence="4" id="KW-0498">Mitosis</keyword>
<evidence type="ECO:0000313" key="8">
    <source>
        <dbReference type="Proteomes" id="UP001652660"/>
    </source>
</evidence>
<dbReference type="Proteomes" id="UP001652660">
    <property type="component" value="Chromosome 2e"/>
</dbReference>
<keyword evidence="7" id="KW-0131">Cell cycle</keyword>
<dbReference type="PANTHER" id="PTHR12663:SF69">
    <property type="entry name" value="SISTER CHROMATID COHESION PROTEIN PDS5 HOMOLOG E"/>
    <property type="match status" value="1"/>
</dbReference>
<evidence type="ECO:0000313" key="10">
    <source>
        <dbReference type="RefSeq" id="XP_071934223.1"/>
    </source>
</evidence>
<dbReference type="GeneID" id="113717612"/>
<dbReference type="InterPro" id="IPR016024">
    <property type="entry name" value="ARM-type_fold"/>
</dbReference>
<evidence type="ECO:0000256" key="1">
    <source>
        <dbReference type="ARBA" id="ARBA00004123"/>
    </source>
</evidence>
<dbReference type="Pfam" id="PF20168">
    <property type="entry name" value="PDS5"/>
    <property type="match status" value="1"/>
</dbReference>
<evidence type="ECO:0000256" key="4">
    <source>
        <dbReference type="ARBA" id="ARBA00022776"/>
    </source>
</evidence>
<accession>A0ABM4WR01</accession>
<protein>
    <submittedName>
        <fullName evidence="9 10">Sister chromatid cohesion protein PDS5 homolog D-like isoform X6</fullName>
    </submittedName>
</protein>
<reference evidence="9 10" key="1">
    <citation type="submission" date="2025-05" db="UniProtKB">
        <authorList>
            <consortium name="RefSeq"/>
        </authorList>
    </citation>
    <scope>IDENTIFICATION</scope>
    <source>
        <tissue evidence="9 10">Leaves</tissue>
    </source>
</reference>
<evidence type="ECO:0000256" key="5">
    <source>
        <dbReference type="ARBA" id="ARBA00023204"/>
    </source>
</evidence>